<protein>
    <recommendedName>
        <fullName evidence="3">Invasion associated locus B (IalB) protein</fullName>
    </recommendedName>
</protein>
<evidence type="ECO:0008006" key="3">
    <source>
        <dbReference type="Google" id="ProtNLM"/>
    </source>
</evidence>
<organism evidence="1 2">
    <name type="scientific">Parendozoicomonas haliclonae</name>
    <dbReference type="NCBI Taxonomy" id="1960125"/>
    <lineage>
        <taxon>Bacteria</taxon>
        <taxon>Pseudomonadati</taxon>
        <taxon>Pseudomonadota</taxon>
        <taxon>Gammaproteobacteria</taxon>
        <taxon>Oceanospirillales</taxon>
        <taxon>Endozoicomonadaceae</taxon>
        <taxon>Parendozoicomonas</taxon>
    </lineage>
</organism>
<gene>
    <name evidence="1" type="ORF">EHSB41UT_04386</name>
</gene>
<accession>A0A1X7AQR1</accession>
<keyword evidence="2" id="KW-1185">Reference proteome</keyword>
<sequence length="164" mass="18803">MTPAMILNHARFTTLPLLLALFIATLLPSIAQAKWSYSTFQSGSLTHWIAASDSNRDRQLELFCSRQDKFASLALYVPEQRFSKREPIEIFVRIDKQKNWKLTGFRHAMAVIAPDTPQELIRQLAKGNKVLVTYETSEKEKESFHFPLNGSANALYSLQQKCHF</sequence>
<dbReference type="RefSeq" id="WP_087113005.1">
    <property type="nucleotide sequence ID" value="NZ_CBCSCN010000016.1"/>
</dbReference>
<dbReference type="AlphaFoldDB" id="A0A1X7AQR1"/>
<dbReference type="EMBL" id="FWPT01000013">
    <property type="protein sequence ID" value="SMA50575.1"/>
    <property type="molecule type" value="Genomic_DNA"/>
</dbReference>
<dbReference type="OrthoDB" id="9864651at2"/>
<reference evidence="1 2" key="1">
    <citation type="submission" date="2017-03" db="EMBL/GenBank/DDBJ databases">
        <authorList>
            <person name="Afonso C.L."/>
            <person name="Miller P.J."/>
            <person name="Scott M.A."/>
            <person name="Spackman E."/>
            <person name="Goraichik I."/>
            <person name="Dimitrov K.M."/>
            <person name="Suarez D.L."/>
            <person name="Swayne D.E."/>
        </authorList>
    </citation>
    <scope>NUCLEOTIDE SEQUENCE [LARGE SCALE GENOMIC DNA]</scope>
    <source>
        <strain evidence="1">SB41UT1</strain>
    </source>
</reference>
<evidence type="ECO:0000313" key="2">
    <source>
        <dbReference type="Proteomes" id="UP000196573"/>
    </source>
</evidence>
<evidence type="ECO:0000313" key="1">
    <source>
        <dbReference type="EMBL" id="SMA50575.1"/>
    </source>
</evidence>
<name>A0A1X7AQR1_9GAMM</name>
<dbReference type="Proteomes" id="UP000196573">
    <property type="component" value="Unassembled WGS sequence"/>
</dbReference>
<proteinExistence type="predicted"/>